<dbReference type="InterPro" id="IPR051553">
    <property type="entry name" value="Ran_GTPase-activating"/>
</dbReference>
<dbReference type="Gene3D" id="2.130.10.30">
    <property type="entry name" value="Regulator of chromosome condensation 1/beta-lactamase-inhibitor protein II"/>
    <property type="match status" value="3"/>
</dbReference>
<evidence type="ECO:0000256" key="2">
    <source>
        <dbReference type="SAM" id="MobiDB-lite"/>
    </source>
</evidence>
<dbReference type="SUPFAM" id="SSF81383">
    <property type="entry name" value="F-box domain"/>
    <property type="match status" value="1"/>
</dbReference>
<dbReference type="InterPro" id="IPR009091">
    <property type="entry name" value="RCC1/BLIP-II"/>
</dbReference>
<dbReference type="InterPro" id="IPR036047">
    <property type="entry name" value="F-box-like_dom_sf"/>
</dbReference>
<dbReference type="Proteomes" id="UP000311382">
    <property type="component" value="Unassembled WGS sequence"/>
</dbReference>
<dbReference type="CDD" id="cd09917">
    <property type="entry name" value="F-box_SF"/>
    <property type="match status" value="1"/>
</dbReference>
<dbReference type="AlphaFoldDB" id="A0A5C5FWE0"/>
<evidence type="ECO:0000313" key="3">
    <source>
        <dbReference type="EMBL" id="TNY20021.1"/>
    </source>
</evidence>
<feature type="region of interest" description="Disordered" evidence="2">
    <location>
        <begin position="342"/>
        <end position="363"/>
    </location>
</feature>
<feature type="region of interest" description="Disordered" evidence="2">
    <location>
        <begin position="500"/>
        <end position="529"/>
    </location>
</feature>
<gene>
    <name evidence="3" type="ORF">DMC30DRAFT_274430</name>
</gene>
<dbReference type="GO" id="GO:0005737">
    <property type="term" value="C:cytoplasm"/>
    <property type="evidence" value="ECO:0007669"/>
    <property type="project" value="TreeGrafter"/>
</dbReference>
<protein>
    <submittedName>
        <fullName evidence="3">Regulator of chromosome condensation 1/beta-lactamase-inhibitor protein II</fullName>
    </submittedName>
</protein>
<feature type="region of interest" description="Disordered" evidence="2">
    <location>
        <begin position="601"/>
        <end position="622"/>
    </location>
</feature>
<dbReference type="PRINTS" id="PR00633">
    <property type="entry name" value="RCCNDNSATION"/>
</dbReference>
<feature type="compositionally biased region" description="Low complexity" evidence="2">
    <location>
        <begin position="601"/>
        <end position="618"/>
    </location>
</feature>
<dbReference type="InterPro" id="IPR000408">
    <property type="entry name" value="Reg_chr_condens"/>
</dbReference>
<dbReference type="Pfam" id="PF13540">
    <property type="entry name" value="RCC1_2"/>
    <property type="match status" value="1"/>
</dbReference>
<sequence>MTAASPDRLSQLPVDLLTDSLLPAVAPRDLASLSRTNRQWHRFLTAEGSAAEIVWQRRAARDFRFPVHTARRTGWCKVYASLSVSAASVWGQTTNGRLGFPSHRQGIPPSVRSLVIGDALPVPTRIELPVSPVSLVAGGWSFHVLGADGEVVSWGQLNGGVFAGDQAPLSNEGRVVRPMVLPQTGEVGPVAQLEAGRGHVVLLGEDGRVWEMRAFGRAVEVRDESRRWGTLSQSAAGQASMVQAGWDCSAVLTTGGDVHVWWGLPPAACDEAADAAGEGGLDEPATEGVAFPLDVDTVQLPPLPAPASADDPISLISCGDDFILALTKAGKLFHLDLSPVPPAPGQRRVPPGAVNDPYDSPIRSRESRSRLEAAFLSGARAWTYLRRFCDMGEVARLEGVNATGETRITHVSAHFESFAAYSVPSTSDPAGSVVLLGRKGYDAQSKPVVMPELQDIGVIKIAHGDYHNLALTSSGHLLSWGAYSAGALGLGHPQLANTPLSSPAANAAPPSSAAAQEQSGRSSARAPYPMSQFGDAPLQHPLFPGFLPARPATPVQRPPDRVEKPTRVRFHGELAGGGSETGRSTFVYAVAASGWHSGCLSVSSSTSTSASSSSTEASPLKDEPIIRLPRRTEAAEQEMADLARAADEEALNGSRGWMGRLGTLGPFRAGFAGRGAARGGGLTRDTGRGGQM</sequence>
<evidence type="ECO:0000256" key="1">
    <source>
        <dbReference type="PROSITE-ProRule" id="PRU00235"/>
    </source>
</evidence>
<dbReference type="STRING" id="5288.A0A5C5FWE0"/>
<feature type="repeat" description="RCC1" evidence="1">
    <location>
        <begin position="149"/>
        <end position="206"/>
    </location>
</feature>
<keyword evidence="4" id="KW-1185">Reference proteome</keyword>
<accession>A0A5C5FWE0</accession>
<dbReference type="GO" id="GO:0005085">
    <property type="term" value="F:guanyl-nucleotide exchange factor activity"/>
    <property type="evidence" value="ECO:0007669"/>
    <property type="project" value="TreeGrafter"/>
</dbReference>
<comment type="caution">
    <text evidence="3">The sequence shown here is derived from an EMBL/GenBank/DDBJ whole genome shotgun (WGS) entry which is preliminary data.</text>
</comment>
<proteinExistence type="predicted"/>
<feature type="compositionally biased region" description="Low complexity" evidence="2">
    <location>
        <begin position="500"/>
        <end position="515"/>
    </location>
</feature>
<dbReference type="OrthoDB" id="61110at2759"/>
<dbReference type="PANTHER" id="PTHR45982">
    <property type="entry name" value="REGULATOR OF CHROMOSOME CONDENSATION"/>
    <property type="match status" value="1"/>
</dbReference>
<reference evidence="3 4" key="1">
    <citation type="submission" date="2019-03" db="EMBL/GenBank/DDBJ databases">
        <title>Rhodosporidium diobovatum UCD-FST 08-225 genome sequencing, assembly, and annotation.</title>
        <authorList>
            <person name="Fakankun I.U."/>
            <person name="Fristensky B."/>
            <person name="Levin D.B."/>
        </authorList>
    </citation>
    <scope>NUCLEOTIDE SEQUENCE [LARGE SCALE GENOMIC DNA]</scope>
    <source>
        <strain evidence="3 4">UCD-FST 08-225</strain>
    </source>
</reference>
<dbReference type="PROSITE" id="PS50012">
    <property type="entry name" value="RCC1_3"/>
    <property type="match status" value="1"/>
</dbReference>
<name>A0A5C5FWE0_9BASI</name>
<evidence type="ECO:0000313" key="4">
    <source>
        <dbReference type="Proteomes" id="UP000311382"/>
    </source>
</evidence>
<organism evidence="3 4">
    <name type="scientific">Rhodotorula diobovata</name>
    <dbReference type="NCBI Taxonomy" id="5288"/>
    <lineage>
        <taxon>Eukaryota</taxon>
        <taxon>Fungi</taxon>
        <taxon>Dikarya</taxon>
        <taxon>Basidiomycota</taxon>
        <taxon>Pucciniomycotina</taxon>
        <taxon>Microbotryomycetes</taxon>
        <taxon>Sporidiobolales</taxon>
        <taxon>Sporidiobolaceae</taxon>
        <taxon>Rhodotorula</taxon>
    </lineage>
</organism>
<dbReference type="EMBL" id="SOZI01000078">
    <property type="protein sequence ID" value="TNY20021.1"/>
    <property type="molecule type" value="Genomic_DNA"/>
</dbReference>
<dbReference type="SUPFAM" id="SSF50985">
    <property type="entry name" value="RCC1/BLIP-II"/>
    <property type="match status" value="1"/>
</dbReference>
<dbReference type="PANTHER" id="PTHR45982:SF3">
    <property type="entry name" value="F-BOX PROTEIN POF9"/>
    <property type="match status" value="1"/>
</dbReference>